<accession>A0A0M2ZL03</accession>
<dbReference type="Proteomes" id="UP000192772">
    <property type="component" value="Unassembled WGS sequence"/>
</dbReference>
<dbReference type="PRINTS" id="PR00080">
    <property type="entry name" value="SDRFAMILY"/>
</dbReference>
<protein>
    <submittedName>
        <fullName evidence="2">Short-chain dehydrogenase</fullName>
    </submittedName>
</protein>
<accession>A0A1A0R0E8</accession>
<dbReference type="AlphaFoldDB" id="A0A0M2ZL03"/>
<dbReference type="GO" id="GO:0016491">
    <property type="term" value="F:oxidoreductase activity"/>
    <property type="evidence" value="ECO:0007669"/>
    <property type="project" value="UniProtKB-KW"/>
</dbReference>
<dbReference type="InterPro" id="IPR002347">
    <property type="entry name" value="SDR_fam"/>
</dbReference>
<dbReference type="Gene3D" id="3.40.50.720">
    <property type="entry name" value="NAD(P)-binding Rossmann-like Domain"/>
    <property type="match status" value="1"/>
</dbReference>
<evidence type="ECO:0000256" key="1">
    <source>
        <dbReference type="ARBA" id="ARBA00023002"/>
    </source>
</evidence>
<dbReference type="NCBIfam" id="NF005909">
    <property type="entry name" value="PRK07890.1"/>
    <property type="match status" value="1"/>
</dbReference>
<proteinExistence type="predicted"/>
<reference evidence="2 3" key="1">
    <citation type="submission" date="2017-02" db="EMBL/GenBank/DDBJ databases">
        <title>The new phylogeny of genus Mycobacterium.</title>
        <authorList>
            <person name="Tortoli E."/>
            <person name="Trovato A."/>
            <person name="Cirillo D.M."/>
        </authorList>
    </citation>
    <scope>NUCLEOTIDE SEQUENCE [LARGE SCALE GENOMIC DNA]</scope>
    <source>
        <strain evidence="2 3">FI-09383</strain>
    </source>
</reference>
<evidence type="ECO:0000313" key="3">
    <source>
        <dbReference type="Proteomes" id="UP000192772"/>
    </source>
</evidence>
<dbReference type="PANTHER" id="PTHR43975">
    <property type="entry name" value="ZGC:101858"/>
    <property type="match status" value="1"/>
</dbReference>
<name>A0A0M2ZL03_9MYCO</name>
<dbReference type="STRING" id="81858.BST23_19170"/>
<dbReference type="SUPFAM" id="SSF51735">
    <property type="entry name" value="NAD(P)-binding Rossmann-fold domains"/>
    <property type="match status" value="1"/>
</dbReference>
<organism evidence="2 3">
    <name type="scientific">Mycolicibacterium elephantis</name>
    <dbReference type="NCBI Taxonomy" id="81858"/>
    <lineage>
        <taxon>Bacteria</taxon>
        <taxon>Bacillati</taxon>
        <taxon>Actinomycetota</taxon>
        <taxon>Actinomycetes</taxon>
        <taxon>Mycobacteriales</taxon>
        <taxon>Mycobacteriaceae</taxon>
        <taxon>Mycolicibacterium</taxon>
    </lineage>
</organism>
<dbReference type="OrthoDB" id="9803333at2"/>
<dbReference type="EMBL" id="MVHP01000025">
    <property type="protein sequence ID" value="ORA62844.1"/>
    <property type="molecule type" value="Genomic_DNA"/>
</dbReference>
<dbReference type="FunFam" id="3.40.50.720:FF:000084">
    <property type="entry name" value="Short-chain dehydrogenase reductase"/>
    <property type="match status" value="1"/>
</dbReference>
<dbReference type="PRINTS" id="PR00081">
    <property type="entry name" value="GDHRDH"/>
</dbReference>
<sequence length="276" mass="29361">MARADRAAAKADRRQDGGLVLENKIVVISGVGPALGTTLARRCAEAGADLVLAARTVERLEDVAKQVADIGRRAVTVGTDITDEAQVNNLVEETLKAYGRVDVLINNAFRVPSMKPLAETTFEHMRDAIELTVFGALRLIQGFTPALAEANGSVVNVNSMVVRHSQAKYGAYKMAKSALLAMSQSLATELGEQGIRVNSVLPGYIWGGTLEAYFNHQAGKYGTTVEEIYNATAAASDLKRLPTEDEVASAILFMASDLASGITGQALDVNCGEYKA</sequence>
<dbReference type="InterPro" id="IPR036291">
    <property type="entry name" value="NAD(P)-bd_dom_sf"/>
</dbReference>
<gene>
    <name evidence="2" type="ORF">BST23_19170</name>
</gene>
<evidence type="ECO:0000313" key="2">
    <source>
        <dbReference type="EMBL" id="ORA62844.1"/>
    </source>
</evidence>
<comment type="caution">
    <text evidence="2">The sequence shown here is derived from an EMBL/GenBank/DDBJ whole genome shotgun (WGS) entry which is preliminary data.</text>
</comment>
<dbReference type="PANTHER" id="PTHR43975:SF2">
    <property type="entry name" value="EG:BACR7A4.14 PROTEIN-RELATED"/>
    <property type="match status" value="1"/>
</dbReference>
<keyword evidence="1" id="KW-0560">Oxidoreductase</keyword>
<dbReference type="Pfam" id="PF13561">
    <property type="entry name" value="adh_short_C2"/>
    <property type="match status" value="1"/>
</dbReference>